<comment type="caution">
    <text evidence="2">The sequence shown here is derived from an EMBL/GenBank/DDBJ whole genome shotgun (WGS) entry which is preliminary data.</text>
</comment>
<sequence length="279" mass="32289">MRKDIEPEMIAQTREILIDRNSEHFPDTQGEKALHDYKVLIDENIPPSVAGFLRMHFRKVSHTDDAGLTGKKDDKVWDWAVNNGYNIIITKDRANISERDLTFIATQDARSILRSMDERRDYNFMLSDLPLIVHLPGGCDPNIELKVLLRSEKGKSKLFNFVSNRATPYIDIIDGKIICGPTYFELRGKNYIDDNKIPESIQARKIETRELFKALWLGRLSPGEIRNMNPEREKKIDDQIEDHMQRLALRKPSAARERRLTLLAENPSLIRQMPHASLN</sequence>
<dbReference type="Pfam" id="PF18480">
    <property type="entry name" value="DUF5615"/>
    <property type="match status" value="1"/>
</dbReference>
<evidence type="ECO:0000313" key="3">
    <source>
        <dbReference type="Proteomes" id="UP000249739"/>
    </source>
</evidence>
<accession>A0A2W5FHM4</accession>
<feature type="domain" description="DUF5615" evidence="1">
    <location>
        <begin position="38"/>
        <end position="93"/>
    </location>
</feature>
<dbReference type="Proteomes" id="UP000249739">
    <property type="component" value="Unassembled WGS sequence"/>
</dbReference>
<gene>
    <name evidence="2" type="ORF">DI586_06930</name>
</gene>
<dbReference type="EMBL" id="QFOT01000070">
    <property type="protein sequence ID" value="PZP55421.1"/>
    <property type="molecule type" value="Genomic_DNA"/>
</dbReference>
<evidence type="ECO:0000313" key="2">
    <source>
        <dbReference type="EMBL" id="PZP55421.1"/>
    </source>
</evidence>
<reference evidence="2 3" key="1">
    <citation type="submission" date="2017-08" db="EMBL/GenBank/DDBJ databases">
        <title>Infants hospitalized years apart are colonized by the same room-sourced microbial strains.</title>
        <authorList>
            <person name="Brooks B."/>
            <person name="Olm M.R."/>
            <person name="Firek B.A."/>
            <person name="Baker R."/>
            <person name="Thomas B.C."/>
            <person name="Morowitz M.J."/>
            <person name="Banfield J.F."/>
        </authorList>
    </citation>
    <scope>NUCLEOTIDE SEQUENCE [LARGE SCALE GENOMIC DNA]</scope>
    <source>
        <strain evidence="2">S2_006_000_R2_64</strain>
    </source>
</reference>
<evidence type="ECO:0000259" key="1">
    <source>
        <dbReference type="Pfam" id="PF18480"/>
    </source>
</evidence>
<name>A0A2W5FHM4_9BACT</name>
<protein>
    <recommendedName>
        <fullName evidence="1">DUF5615 domain-containing protein</fullName>
    </recommendedName>
</protein>
<proteinExistence type="predicted"/>
<dbReference type="InterPro" id="IPR041049">
    <property type="entry name" value="DUF5615"/>
</dbReference>
<organism evidence="2 3">
    <name type="scientific">Micavibrio aeruginosavorus</name>
    <dbReference type="NCBI Taxonomy" id="349221"/>
    <lineage>
        <taxon>Bacteria</taxon>
        <taxon>Pseudomonadati</taxon>
        <taxon>Bdellovibrionota</taxon>
        <taxon>Bdellovibrionia</taxon>
        <taxon>Bdellovibrionales</taxon>
        <taxon>Pseudobdellovibrionaceae</taxon>
        <taxon>Micavibrio</taxon>
    </lineage>
</organism>
<dbReference type="AlphaFoldDB" id="A0A2W5FHM4"/>